<proteinExistence type="predicted"/>
<name>A0A9D1TLR8_9FIRM</name>
<protein>
    <submittedName>
        <fullName evidence="1">Uncharacterized protein</fullName>
    </submittedName>
</protein>
<sequence length="337" mass="38494">MNTRADKISAARRDAERAQITTLEHKNETNEREKFIRKLLLGSTDFNLKTSAELGIMFRHPHFSVILVRINRTDDLSVSDLPGITFAIRNIGEELYREYSECYGVEVDAVTVGFISNHTKDSSFIGRQSSDLKRHIVELFGVNTTLSLCTNGNCSPDELHKLYKNARYAMLYRLSFKPYSIINYDQTLNMSKMSCEYPSLLEREIFECIHGKNEILLKRAINAFINTINNMSYDTIVLHTTRLLLAVNNMVISTTGDNGIVHNSIIEDLSTLESIDDLVRFIEDRCMDVMRILSMNKSDTKKDFIVTNILNFINENYTDPGLSVEVIATNVNRSSNY</sequence>
<reference evidence="1" key="2">
    <citation type="submission" date="2021-04" db="EMBL/GenBank/DDBJ databases">
        <authorList>
            <person name="Gilroy R."/>
        </authorList>
    </citation>
    <scope>NUCLEOTIDE SEQUENCE</scope>
    <source>
        <strain evidence="1">5790</strain>
    </source>
</reference>
<dbReference type="Proteomes" id="UP000824162">
    <property type="component" value="Unassembled WGS sequence"/>
</dbReference>
<accession>A0A9D1TLR8</accession>
<dbReference type="EMBL" id="DXIJ01000023">
    <property type="protein sequence ID" value="HIV85399.1"/>
    <property type="molecule type" value="Genomic_DNA"/>
</dbReference>
<feature type="non-terminal residue" evidence="1">
    <location>
        <position position="337"/>
    </location>
</feature>
<reference evidence="1" key="1">
    <citation type="journal article" date="2021" name="PeerJ">
        <title>Extensive microbial diversity within the chicken gut microbiome revealed by metagenomics and culture.</title>
        <authorList>
            <person name="Gilroy R."/>
            <person name="Ravi A."/>
            <person name="Getino M."/>
            <person name="Pursley I."/>
            <person name="Horton D.L."/>
            <person name="Alikhan N.F."/>
            <person name="Baker D."/>
            <person name="Gharbi K."/>
            <person name="Hall N."/>
            <person name="Watson M."/>
            <person name="Adriaenssens E.M."/>
            <person name="Foster-Nyarko E."/>
            <person name="Jarju S."/>
            <person name="Secka A."/>
            <person name="Antonio M."/>
            <person name="Oren A."/>
            <person name="Chaudhuri R.R."/>
            <person name="La Ragione R."/>
            <person name="Hildebrand F."/>
            <person name="Pallen M.J."/>
        </authorList>
    </citation>
    <scope>NUCLEOTIDE SEQUENCE</scope>
    <source>
        <strain evidence="1">5790</strain>
    </source>
</reference>
<gene>
    <name evidence="1" type="ORF">H9900_01155</name>
</gene>
<comment type="caution">
    <text evidence="1">The sequence shown here is derived from an EMBL/GenBank/DDBJ whole genome shotgun (WGS) entry which is preliminary data.</text>
</comment>
<evidence type="ECO:0000313" key="1">
    <source>
        <dbReference type="EMBL" id="HIV85399.1"/>
    </source>
</evidence>
<dbReference type="AlphaFoldDB" id="A0A9D1TLR8"/>
<evidence type="ECO:0000313" key="2">
    <source>
        <dbReference type="Proteomes" id="UP000824162"/>
    </source>
</evidence>
<organism evidence="1 2">
    <name type="scientific">Candidatus Monoglobus merdigallinarum</name>
    <dbReference type="NCBI Taxonomy" id="2838698"/>
    <lineage>
        <taxon>Bacteria</taxon>
        <taxon>Bacillati</taxon>
        <taxon>Bacillota</taxon>
        <taxon>Clostridia</taxon>
        <taxon>Monoglobales</taxon>
        <taxon>Monoglobaceae</taxon>
        <taxon>Monoglobus</taxon>
    </lineage>
</organism>